<dbReference type="EMBL" id="JACXVP010000011">
    <property type="protein sequence ID" value="KAG5577164.1"/>
    <property type="molecule type" value="Genomic_DNA"/>
</dbReference>
<dbReference type="AlphaFoldDB" id="A0A9J5WPR1"/>
<gene>
    <name evidence="1" type="ORF">H5410_057298</name>
</gene>
<reference evidence="1 2" key="1">
    <citation type="submission" date="2020-09" db="EMBL/GenBank/DDBJ databases">
        <title>De no assembly of potato wild relative species, Solanum commersonii.</title>
        <authorList>
            <person name="Cho K."/>
        </authorList>
    </citation>
    <scope>NUCLEOTIDE SEQUENCE [LARGE SCALE GENOMIC DNA]</scope>
    <source>
        <strain evidence="1">LZ3.2</strain>
        <tissue evidence="1">Leaf</tissue>
    </source>
</reference>
<sequence>MSIEEMLKNIMADQAQLGPRRGSEATFCLARSNLRERGPLWDRIAEGASNFGFNST</sequence>
<comment type="caution">
    <text evidence="1">The sequence shown here is derived from an EMBL/GenBank/DDBJ whole genome shotgun (WGS) entry which is preliminary data.</text>
</comment>
<organism evidence="1 2">
    <name type="scientific">Solanum commersonii</name>
    <name type="common">Commerson's wild potato</name>
    <name type="synonym">Commerson's nightshade</name>
    <dbReference type="NCBI Taxonomy" id="4109"/>
    <lineage>
        <taxon>Eukaryota</taxon>
        <taxon>Viridiplantae</taxon>
        <taxon>Streptophyta</taxon>
        <taxon>Embryophyta</taxon>
        <taxon>Tracheophyta</taxon>
        <taxon>Spermatophyta</taxon>
        <taxon>Magnoliopsida</taxon>
        <taxon>eudicotyledons</taxon>
        <taxon>Gunneridae</taxon>
        <taxon>Pentapetalae</taxon>
        <taxon>asterids</taxon>
        <taxon>lamiids</taxon>
        <taxon>Solanales</taxon>
        <taxon>Solanaceae</taxon>
        <taxon>Solanoideae</taxon>
        <taxon>Solaneae</taxon>
        <taxon>Solanum</taxon>
    </lineage>
</organism>
<name>A0A9J5WPR1_SOLCO</name>
<proteinExistence type="predicted"/>
<evidence type="ECO:0000313" key="1">
    <source>
        <dbReference type="EMBL" id="KAG5577164.1"/>
    </source>
</evidence>
<evidence type="ECO:0000313" key="2">
    <source>
        <dbReference type="Proteomes" id="UP000824120"/>
    </source>
</evidence>
<protein>
    <submittedName>
        <fullName evidence="1">Uncharacterized protein</fullName>
    </submittedName>
</protein>
<keyword evidence="2" id="KW-1185">Reference proteome</keyword>
<accession>A0A9J5WPR1</accession>
<dbReference type="Proteomes" id="UP000824120">
    <property type="component" value="Chromosome 11"/>
</dbReference>